<evidence type="ECO:0000256" key="2">
    <source>
        <dbReference type="SAM" id="MobiDB-lite"/>
    </source>
</evidence>
<dbReference type="InterPro" id="IPR021410">
    <property type="entry name" value="FAF"/>
</dbReference>
<dbReference type="PANTHER" id="PTHR33155:SF27">
    <property type="entry name" value="FANTASTIC FOUR-LIKE PROTEIN (DUF3049)"/>
    <property type="match status" value="1"/>
</dbReference>
<dbReference type="PANTHER" id="PTHR33155">
    <property type="entry name" value="FANTASTIC FOUR-LIKE PROTEIN (DUF3049)"/>
    <property type="match status" value="1"/>
</dbReference>
<dbReference type="EMBL" id="JAUIZM010000008">
    <property type="protein sequence ID" value="KAK1370613.1"/>
    <property type="molecule type" value="Genomic_DNA"/>
</dbReference>
<evidence type="ECO:0000259" key="3">
    <source>
        <dbReference type="Pfam" id="PF11250"/>
    </source>
</evidence>
<reference evidence="4" key="2">
    <citation type="submission" date="2023-05" db="EMBL/GenBank/DDBJ databases">
        <authorList>
            <person name="Schelkunov M.I."/>
        </authorList>
    </citation>
    <scope>NUCLEOTIDE SEQUENCE</scope>
    <source>
        <strain evidence="4">Hsosn_3</strain>
        <tissue evidence="4">Leaf</tissue>
    </source>
</reference>
<gene>
    <name evidence="4" type="ORF">POM88_036705</name>
</gene>
<reference evidence="4" key="1">
    <citation type="submission" date="2023-02" db="EMBL/GenBank/DDBJ databases">
        <title>Genome of toxic invasive species Heracleum sosnowskyi carries increased number of genes despite the absence of recent whole-genome duplications.</title>
        <authorList>
            <person name="Schelkunov M."/>
            <person name="Shtratnikova V."/>
            <person name="Makarenko M."/>
            <person name="Klepikova A."/>
            <person name="Omelchenko D."/>
            <person name="Novikova G."/>
            <person name="Obukhova E."/>
            <person name="Bogdanov V."/>
            <person name="Penin A."/>
            <person name="Logacheva M."/>
        </authorList>
    </citation>
    <scope>NUCLEOTIDE SEQUENCE</scope>
    <source>
        <strain evidence="4">Hsosn_3</strain>
        <tissue evidence="4">Leaf</tissue>
    </source>
</reference>
<organism evidence="4 5">
    <name type="scientific">Heracleum sosnowskyi</name>
    <dbReference type="NCBI Taxonomy" id="360622"/>
    <lineage>
        <taxon>Eukaryota</taxon>
        <taxon>Viridiplantae</taxon>
        <taxon>Streptophyta</taxon>
        <taxon>Embryophyta</taxon>
        <taxon>Tracheophyta</taxon>
        <taxon>Spermatophyta</taxon>
        <taxon>Magnoliopsida</taxon>
        <taxon>eudicotyledons</taxon>
        <taxon>Gunneridae</taxon>
        <taxon>Pentapetalae</taxon>
        <taxon>asterids</taxon>
        <taxon>campanulids</taxon>
        <taxon>Apiales</taxon>
        <taxon>Apiaceae</taxon>
        <taxon>Apioideae</taxon>
        <taxon>apioid superclade</taxon>
        <taxon>Tordylieae</taxon>
        <taxon>Tordyliinae</taxon>
        <taxon>Heracleum</taxon>
    </lineage>
</organism>
<keyword evidence="5" id="KW-1185">Reference proteome</keyword>
<dbReference type="InterPro" id="IPR046431">
    <property type="entry name" value="FAF_dom"/>
</dbReference>
<evidence type="ECO:0000313" key="4">
    <source>
        <dbReference type="EMBL" id="KAK1370613.1"/>
    </source>
</evidence>
<proteinExistence type="inferred from homology"/>
<dbReference type="AlphaFoldDB" id="A0AAD8HPQ7"/>
<feature type="region of interest" description="Disordered" evidence="2">
    <location>
        <begin position="105"/>
        <end position="147"/>
    </location>
</feature>
<evidence type="ECO:0000313" key="5">
    <source>
        <dbReference type="Proteomes" id="UP001237642"/>
    </source>
</evidence>
<dbReference type="Pfam" id="PF11250">
    <property type="entry name" value="FAF"/>
    <property type="match status" value="1"/>
</dbReference>
<name>A0AAD8HPQ7_9APIA</name>
<feature type="domain" description="FAF" evidence="3">
    <location>
        <begin position="138"/>
        <end position="190"/>
    </location>
</feature>
<evidence type="ECO:0000256" key="1">
    <source>
        <dbReference type="ARBA" id="ARBA00008690"/>
    </source>
</evidence>
<dbReference type="Proteomes" id="UP001237642">
    <property type="component" value="Unassembled WGS sequence"/>
</dbReference>
<protein>
    <submittedName>
        <fullName evidence="4">Protein FANTASTIC FOUR 1</fullName>
    </submittedName>
</protein>
<accession>A0AAD8HPQ7</accession>
<comment type="similarity">
    <text evidence="1">Belongs to the fantastic four family.</text>
</comment>
<comment type="caution">
    <text evidence="4">The sequence shown here is derived from an EMBL/GenBank/DDBJ whole genome shotgun (WGS) entry which is preliminary data.</text>
</comment>
<feature type="compositionally biased region" description="Basic and acidic residues" evidence="2">
    <location>
        <begin position="114"/>
        <end position="131"/>
    </location>
</feature>
<sequence>MISFSKKSFNTLFYTASTALPPGEDSSFSHHHITPLPVTNCGAGLNFLTTSGKIPKPNNVIVSPSLINSPVKSDQIETGPKVLNSGDMDRLASCTESLGFESCNEKNVNNDFENSEKSRVNDKSKNSDKKNKGIKNKSFPPPLSSFDANGKPTFFLHPVRSNGRLELIKVNINRQERLRALREDGRLSLPLVESDHKNSEMITSTDVVGEKSSDKDKFFLKELKFPVSNGGGED</sequence>